<dbReference type="RefSeq" id="WP_093582151.1">
    <property type="nucleotide sequence ID" value="NZ_FPBA01000017.1"/>
</dbReference>
<dbReference type="AlphaFoldDB" id="A0A1I7C313"/>
<dbReference type="OrthoDB" id="145927at2"/>
<keyword evidence="6 7" id="KW-0472">Membrane</keyword>
<keyword evidence="5 7" id="KW-1133">Transmembrane helix</keyword>
<dbReference type="Proteomes" id="UP000199546">
    <property type="component" value="Unassembled WGS sequence"/>
</dbReference>
<dbReference type="InterPro" id="IPR000515">
    <property type="entry name" value="MetI-like"/>
</dbReference>
<dbReference type="EMBL" id="FPBA01000017">
    <property type="protein sequence ID" value="SFT93835.1"/>
    <property type="molecule type" value="Genomic_DNA"/>
</dbReference>
<evidence type="ECO:0000256" key="5">
    <source>
        <dbReference type="ARBA" id="ARBA00022989"/>
    </source>
</evidence>
<feature type="region of interest" description="Disordered" evidence="8">
    <location>
        <begin position="1"/>
        <end position="34"/>
    </location>
</feature>
<organism evidence="10 11">
    <name type="scientific">Geodermatophilus amargosae</name>
    <dbReference type="NCBI Taxonomy" id="1296565"/>
    <lineage>
        <taxon>Bacteria</taxon>
        <taxon>Bacillati</taxon>
        <taxon>Actinomycetota</taxon>
        <taxon>Actinomycetes</taxon>
        <taxon>Geodermatophilales</taxon>
        <taxon>Geodermatophilaceae</taxon>
        <taxon>Geodermatophilus</taxon>
    </lineage>
</organism>
<feature type="transmembrane region" description="Helical" evidence="7">
    <location>
        <begin position="294"/>
        <end position="315"/>
    </location>
</feature>
<evidence type="ECO:0000256" key="3">
    <source>
        <dbReference type="ARBA" id="ARBA00022475"/>
    </source>
</evidence>
<dbReference type="SUPFAM" id="SSF160964">
    <property type="entry name" value="MalF N-terminal region-like"/>
    <property type="match status" value="1"/>
</dbReference>
<evidence type="ECO:0000256" key="7">
    <source>
        <dbReference type="RuleBase" id="RU363032"/>
    </source>
</evidence>
<name>A0A1I7C313_9ACTN</name>
<evidence type="ECO:0000313" key="10">
    <source>
        <dbReference type="EMBL" id="SFT93835.1"/>
    </source>
</evidence>
<sequence>MTATPAPTVTATLPSAGTSRRRGRRPGRAGVSGATRRQQARLGVLLVAPAVALMLVFLVFPVLNSVYYVFVDFDGLDTTPPWVGLGNLTELAQDSQMWAAARNNLIWIVVGTIGPLVLGLGLALLLWGVRRGSTFYRVVFFLPYVLPQVAVGVVWGWIYAPTRGWLNRGLEAVGLDGLTRGWLGDPSTALYAVLGTAVWTATGFVFVIILSALRNVDNQQVEAATLDGAGYLQRLRHVVLPQIMPVFLMVTALTLIGGFAVFDIIFVMTGGGPANATEVLGTYAYSNAFQLSRISYGTTLALVVTALAVPVAVWLDRLQRRASIEERGA</sequence>
<protein>
    <submittedName>
        <fullName evidence="10">Raffinose/stachyose/melibiose transport system permease protein</fullName>
    </submittedName>
</protein>
<comment type="subcellular location">
    <subcellularLocation>
        <location evidence="1 7">Cell membrane</location>
        <topology evidence="1 7">Multi-pass membrane protein</topology>
    </subcellularLocation>
</comment>
<evidence type="ECO:0000256" key="6">
    <source>
        <dbReference type="ARBA" id="ARBA00023136"/>
    </source>
</evidence>
<feature type="transmembrane region" description="Helical" evidence="7">
    <location>
        <begin position="189"/>
        <end position="213"/>
    </location>
</feature>
<feature type="transmembrane region" description="Helical" evidence="7">
    <location>
        <begin position="42"/>
        <end position="63"/>
    </location>
</feature>
<evidence type="ECO:0000256" key="4">
    <source>
        <dbReference type="ARBA" id="ARBA00022692"/>
    </source>
</evidence>
<reference evidence="11" key="1">
    <citation type="submission" date="2016-10" db="EMBL/GenBank/DDBJ databases">
        <authorList>
            <person name="Varghese N."/>
            <person name="Submissions S."/>
        </authorList>
    </citation>
    <scope>NUCLEOTIDE SEQUENCE [LARGE SCALE GENOMIC DNA]</scope>
    <source>
        <strain evidence="11">DSM 46136</strain>
    </source>
</reference>
<evidence type="ECO:0000259" key="9">
    <source>
        <dbReference type="PROSITE" id="PS50928"/>
    </source>
</evidence>
<dbReference type="STRING" id="1296565.SAMN05660657_04017"/>
<keyword evidence="2 7" id="KW-0813">Transport</keyword>
<feature type="transmembrane region" description="Helical" evidence="7">
    <location>
        <begin position="243"/>
        <end position="268"/>
    </location>
</feature>
<dbReference type="Pfam" id="PF00528">
    <property type="entry name" value="BPD_transp_1"/>
    <property type="match status" value="1"/>
</dbReference>
<dbReference type="CDD" id="cd06261">
    <property type="entry name" value="TM_PBP2"/>
    <property type="match status" value="1"/>
</dbReference>
<feature type="transmembrane region" description="Helical" evidence="7">
    <location>
        <begin position="139"/>
        <end position="160"/>
    </location>
</feature>
<dbReference type="PANTHER" id="PTHR30193">
    <property type="entry name" value="ABC TRANSPORTER PERMEASE PROTEIN"/>
    <property type="match status" value="1"/>
</dbReference>
<dbReference type="Gene3D" id="1.10.3720.10">
    <property type="entry name" value="MetI-like"/>
    <property type="match status" value="1"/>
</dbReference>
<keyword evidence="3" id="KW-1003">Cell membrane</keyword>
<gene>
    <name evidence="10" type="ORF">SAMN05660657_04017</name>
</gene>
<feature type="compositionally biased region" description="Low complexity" evidence="8">
    <location>
        <begin position="1"/>
        <end position="18"/>
    </location>
</feature>
<dbReference type="InterPro" id="IPR051393">
    <property type="entry name" value="ABC_transporter_permease"/>
</dbReference>
<dbReference type="GO" id="GO:0005886">
    <property type="term" value="C:plasma membrane"/>
    <property type="evidence" value="ECO:0007669"/>
    <property type="project" value="UniProtKB-SubCell"/>
</dbReference>
<proteinExistence type="inferred from homology"/>
<dbReference type="SUPFAM" id="SSF161098">
    <property type="entry name" value="MetI-like"/>
    <property type="match status" value="1"/>
</dbReference>
<dbReference type="InterPro" id="IPR035906">
    <property type="entry name" value="MetI-like_sf"/>
</dbReference>
<comment type="similarity">
    <text evidence="7">Belongs to the binding-protein-dependent transport system permease family.</text>
</comment>
<accession>A0A1I7C313</accession>
<keyword evidence="4 7" id="KW-0812">Transmembrane</keyword>
<feature type="transmembrane region" description="Helical" evidence="7">
    <location>
        <begin position="105"/>
        <end position="127"/>
    </location>
</feature>
<evidence type="ECO:0000313" key="11">
    <source>
        <dbReference type="Proteomes" id="UP000199546"/>
    </source>
</evidence>
<feature type="domain" description="ABC transmembrane type-1" evidence="9">
    <location>
        <begin position="101"/>
        <end position="313"/>
    </location>
</feature>
<evidence type="ECO:0000256" key="8">
    <source>
        <dbReference type="SAM" id="MobiDB-lite"/>
    </source>
</evidence>
<dbReference type="PANTHER" id="PTHR30193:SF41">
    <property type="entry name" value="DIACETYLCHITOBIOSE UPTAKE SYSTEM PERMEASE PROTEIN NGCF"/>
    <property type="match status" value="1"/>
</dbReference>
<dbReference type="PROSITE" id="PS50928">
    <property type="entry name" value="ABC_TM1"/>
    <property type="match status" value="1"/>
</dbReference>
<keyword evidence="11" id="KW-1185">Reference proteome</keyword>
<evidence type="ECO:0000256" key="2">
    <source>
        <dbReference type="ARBA" id="ARBA00022448"/>
    </source>
</evidence>
<dbReference type="GO" id="GO:0055085">
    <property type="term" value="P:transmembrane transport"/>
    <property type="evidence" value="ECO:0007669"/>
    <property type="project" value="InterPro"/>
</dbReference>
<evidence type="ECO:0000256" key="1">
    <source>
        <dbReference type="ARBA" id="ARBA00004651"/>
    </source>
</evidence>